<dbReference type="PANTHER" id="PTHR12526:SF634">
    <property type="entry name" value="BLL3361 PROTEIN"/>
    <property type="match status" value="1"/>
</dbReference>
<evidence type="ECO:0000313" key="3">
    <source>
        <dbReference type="EMBL" id="RKO68847.1"/>
    </source>
</evidence>
<gene>
    <name evidence="3" type="ORF">D7322_24885</name>
</gene>
<dbReference type="RefSeq" id="WP_121126887.1">
    <property type="nucleotide sequence ID" value="NZ_RBWS01000025.1"/>
</dbReference>
<dbReference type="Gene3D" id="3.40.50.2000">
    <property type="entry name" value="Glycogen Phosphorylase B"/>
    <property type="match status" value="2"/>
</dbReference>
<organism evidence="3 4">
    <name type="scientific">Sphingobacterium puteale</name>
    <dbReference type="NCBI Taxonomy" id="2420510"/>
    <lineage>
        <taxon>Bacteria</taxon>
        <taxon>Pseudomonadati</taxon>
        <taxon>Bacteroidota</taxon>
        <taxon>Sphingobacteriia</taxon>
        <taxon>Sphingobacteriales</taxon>
        <taxon>Sphingobacteriaceae</taxon>
        <taxon>Sphingobacterium</taxon>
    </lineage>
</organism>
<comment type="caution">
    <text evidence="3">The sequence shown here is derived from an EMBL/GenBank/DDBJ whole genome shotgun (WGS) entry which is preliminary data.</text>
</comment>
<proteinExistence type="predicted"/>
<dbReference type="AlphaFoldDB" id="A0A420VRG6"/>
<keyword evidence="4" id="KW-1185">Reference proteome</keyword>
<feature type="domain" description="Glycosyltransferase subfamily 4-like N-terminal" evidence="2">
    <location>
        <begin position="15"/>
        <end position="172"/>
    </location>
</feature>
<evidence type="ECO:0000259" key="1">
    <source>
        <dbReference type="Pfam" id="PF00534"/>
    </source>
</evidence>
<dbReference type="InterPro" id="IPR028098">
    <property type="entry name" value="Glyco_trans_4-like_N"/>
</dbReference>
<dbReference type="EMBL" id="RBWS01000025">
    <property type="protein sequence ID" value="RKO68847.1"/>
    <property type="molecule type" value="Genomic_DNA"/>
</dbReference>
<dbReference type="InterPro" id="IPR001296">
    <property type="entry name" value="Glyco_trans_1"/>
</dbReference>
<dbReference type="OrthoDB" id="9801609at2"/>
<keyword evidence="3" id="KW-0808">Transferase</keyword>
<dbReference type="PANTHER" id="PTHR12526">
    <property type="entry name" value="GLYCOSYLTRANSFERASE"/>
    <property type="match status" value="1"/>
</dbReference>
<evidence type="ECO:0000259" key="2">
    <source>
        <dbReference type="Pfam" id="PF13439"/>
    </source>
</evidence>
<protein>
    <submittedName>
        <fullName evidence="3">Glycosyltransferase family 1 protein</fullName>
    </submittedName>
</protein>
<name>A0A420VRG6_9SPHI</name>
<accession>A0A420VRG6</accession>
<feature type="domain" description="Glycosyl transferase family 1" evidence="1">
    <location>
        <begin position="192"/>
        <end position="348"/>
    </location>
</feature>
<dbReference type="Pfam" id="PF00534">
    <property type="entry name" value="Glycos_transf_1"/>
    <property type="match status" value="1"/>
</dbReference>
<sequence length="371" mass="42886">MQKLKILHVVHDFLFGGIESYLYYLVQAQLQNPSLEVAILCCQAENKIANRRMLDLDVKIYFQVLKPFDLHISRYQNIHNIVKDYDLAQLHIFKPLLLRTLAQSGIPVIFTVHTAGAIRRKQSYYHKIKARLQVWQMNNHCKGIINNSTYSKQYWVDKGLQTTYNKVIYNGVHFIQTADSSLVFEHFPACRGKFIIGTSSRFISWKRVDLLIRSFAKISTDCPEAILLLVGDGPEREELERLVEALNLTDRIYFTGYQKNVRAYQKAMDVCVFPSVSEPFGLVAIECLHLGKPVLVMQDGGGLTELIEQIEPQLIAKDEEHLSELLRLQLNNSAVNDPSLQQKRRDYAENFNILKIEKQYYTFYQSLVNHA</sequence>
<dbReference type="SUPFAM" id="SSF53756">
    <property type="entry name" value="UDP-Glycosyltransferase/glycogen phosphorylase"/>
    <property type="match status" value="1"/>
</dbReference>
<dbReference type="Proteomes" id="UP000282423">
    <property type="component" value="Unassembled WGS sequence"/>
</dbReference>
<evidence type="ECO:0000313" key="4">
    <source>
        <dbReference type="Proteomes" id="UP000282423"/>
    </source>
</evidence>
<dbReference type="Pfam" id="PF13439">
    <property type="entry name" value="Glyco_transf_4"/>
    <property type="match status" value="1"/>
</dbReference>
<reference evidence="3 4" key="1">
    <citation type="submission" date="2018-10" db="EMBL/GenBank/DDBJ databases">
        <title>Sphingobacterium sp. M05W1-28.</title>
        <authorList>
            <person name="Cai H."/>
        </authorList>
    </citation>
    <scope>NUCLEOTIDE SEQUENCE [LARGE SCALE GENOMIC DNA]</scope>
    <source>
        <strain evidence="3 4">M05W1-28</strain>
    </source>
</reference>
<dbReference type="GO" id="GO:0016757">
    <property type="term" value="F:glycosyltransferase activity"/>
    <property type="evidence" value="ECO:0007669"/>
    <property type="project" value="InterPro"/>
</dbReference>
<dbReference type="CDD" id="cd03801">
    <property type="entry name" value="GT4_PimA-like"/>
    <property type="match status" value="1"/>
</dbReference>